<dbReference type="RefSeq" id="WP_258847414.1">
    <property type="nucleotide sequence ID" value="NZ_JANUGX010000029.1"/>
</dbReference>
<sequence>MPVKVNPQEIYLLERYSSLAYFGELRDTWEKVVKHVESCLQYYLSDLPANYRSMPLPAQADIVWEERILPNFRHTLQSLYTGFIELSHGDISALEYANGPVNDVIGQRRDYSPDWMSKEDQEIYEKLLMKAATMAGYLTGTSGAYWRPLDLSNYSSEFEPFDSPARWPLYRINQKISVRSGIKTPQNGIYVPDLDNSCAQFLSTYYNEAPQTVVIVGYRDLLDLRTREKYGEEPILEKKDCTWYLVERASDSDSAQQVEHSKSSQLKRVTGGQPCPEDGYYFTPARADSRRLFKRGEMMPDLGANYGVKIGQWDVKQE</sequence>
<gene>
    <name evidence="1" type="ORF">NX782_20850</name>
</gene>
<dbReference type="Proteomes" id="UP001205560">
    <property type="component" value="Unassembled WGS sequence"/>
</dbReference>
<proteinExistence type="predicted"/>
<reference evidence="1 2" key="1">
    <citation type="submission" date="2022-08" db="EMBL/GenBank/DDBJ databases">
        <title>Reclassification of Massilia species as members of the genera Telluria, Duganella, Pseudoduganella, Mokoshia gen. nov. and Zemynaea gen. nov. using orthogonal and non-orthogonal genome-based approaches.</title>
        <authorList>
            <person name="Bowman J.P."/>
        </authorList>
    </citation>
    <scope>NUCLEOTIDE SEQUENCE [LARGE SCALE GENOMIC DNA]</scope>
    <source>
        <strain evidence="1 2">LMG 28164</strain>
    </source>
</reference>
<evidence type="ECO:0000313" key="2">
    <source>
        <dbReference type="Proteomes" id="UP001205560"/>
    </source>
</evidence>
<organism evidence="1 2">
    <name type="scientific">Massilia norwichensis</name>
    <dbReference type="NCBI Taxonomy" id="1442366"/>
    <lineage>
        <taxon>Bacteria</taxon>
        <taxon>Pseudomonadati</taxon>
        <taxon>Pseudomonadota</taxon>
        <taxon>Betaproteobacteria</taxon>
        <taxon>Burkholderiales</taxon>
        <taxon>Oxalobacteraceae</taxon>
        <taxon>Telluria group</taxon>
        <taxon>Massilia</taxon>
    </lineage>
</organism>
<name>A0ABT2ACZ2_9BURK</name>
<dbReference type="EMBL" id="JANUGX010000029">
    <property type="protein sequence ID" value="MCS0591645.1"/>
    <property type="molecule type" value="Genomic_DNA"/>
</dbReference>
<protein>
    <submittedName>
        <fullName evidence="1">Tn7 transposase TnsA N-terminal domain-containing protein</fullName>
    </submittedName>
</protein>
<comment type="caution">
    <text evidence="1">The sequence shown here is derived from an EMBL/GenBank/DDBJ whole genome shotgun (WGS) entry which is preliminary data.</text>
</comment>
<evidence type="ECO:0000313" key="1">
    <source>
        <dbReference type="EMBL" id="MCS0591645.1"/>
    </source>
</evidence>
<keyword evidence="2" id="KW-1185">Reference proteome</keyword>
<accession>A0ABT2ACZ2</accession>